<dbReference type="AlphaFoldDB" id="W5TBS5"/>
<keyword evidence="4" id="KW-1185">Reference proteome</keyword>
<dbReference type="InterPro" id="IPR008258">
    <property type="entry name" value="Transglycosylase_SLT_dom_1"/>
</dbReference>
<feature type="region of interest" description="Disordered" evidence="1">
    <location>
        <begin position="256"/>
        <end position="277"/>
    </location>
</feature>
<evidence type="ECO:0000259" key="2">
    <source>
        <dbReference type="Pfam" id="PF01464"/>
    </source>
</evidence>
<dbReference type="PATRIC" id="fig|1415166.3.peg.1624"/>
<feature type="region of interest" description="Disordered" evidence="1">
    <location>
        <begin position="1"/>
        <end position="80"/>
    </location>
</feature>
<reference evidence="3 4" key="1">
    <citation type="journal article" date="2014" name="Appl. Environ. Microbiol.">
        <title>Insights into the Microbial Degradation of Rubber and Gutta-Percha by Analysis of the Complete Genome of Nocardia nova SH22a.</title>
        <authorList>
            <person name="Luo Q."/>
            <person name="Hiessl S."/>
            <person name="Poehlein A."/>
            <person name="Daniel R."/>
            <person name="Steinbuchel A."/>
        </authorList>
    </citation>
    <scope>NUCLEOTIDE SEQUENCE [LARGE SCALE GENOMIC DNA]</scope>
    <source>
        <strain evidence="3">SH22a</strain>
    </source>
</reference>
<dbReference type="Proteomes" id="UP000019150">
    <property type="component" value="Chromosome"/>
</dbReference>
<dbReference type="SUPFAM" id="SSF53955">
    <property type="entry name" value="Lysozyme-like"/>
    <property type="match status" value="1"/>
</dbReference>
<organism evidence="3 4">
    <name type="scientific">Nocardia nova SH22a</name>
    <dbReference type="NCBI Taxonomy" id="1415166"/>
    <lineage>
        <taxon>Bacteria</taxon>
        <taxon>Bacillati</taxon>
        <taxon>Actinomycetota</taxon>
        <taxon>Actinomycetes</taxon>
        <taxon>Mycobacteriales</taxon>
        <taxon>Nocardiaceae</taxon>
        <taxon>Nocardia</taxon>
    </lineage>
</organism>
<sequence length="397" mass="38963">MSGPREPDAPHTSGGAQAGIATTAPGSRDSRSKPAQAKPSRGAPRSPLTTGGTAATASGPAAQQPSGSGAPGPVASASAGGGSDMAMVAGAAGPLAMAAMSALNAMAGHYGGGSPTADTGQPTAPATLAGTGAPTGPIAWDSGVAGARYSAVQQGSSEAAGALGAVNSELRRILGGAVDDTMQGRAAMSAIIAEADAALTALGKVGNSAAAQQQVVSALDSALQRAGAVVGNGRAQSAVTAAQIDALAARYVRESGGGRPTRAYRSSGVSGGPPATRPSGAVGQWIDQAMQVLAQNGYDTSRIDPADVAAIIAHESAGNPHAINDWDSNAAKGTPSKGLMQCIDPTFNAHALPGHRDIWNPVDNIIAGIRYSIDRYGSVSNVPGIVGMRRGTGYVGY</sequence>
<feature type="compositionally biased region" description="Low complexity" evidence="1">
    <location>
        <begin position="49"/>
        <end position="80"/>
    </location>
</feature>
<evidence type="ECO:0000256" key="1">
    <source>
        <dbReference type="SAM" id="MobiDB-lite"/>
    </source>
</evidence>
<dbReference type="InterPro" id="IPR023346">
    <property type="entry name" value="Lysozyme-like_dom_sf"/>
</dbReference>
<dbReference type="CDD" id="cd13402">
    <property type="entry name" value="LT_TF-like"/>
    <property type="match status" value="1"/>
</dbReference>
<dbReference type="Pfam" id="PF01464">
    <property type="entry name" value="SLT"/>
    <property type="match status" value="1"/>
</dbReference>
<dbReference type="RefSeq" id="WP_025347908.1">
    <property type="nucleotide sequence ID" value="NZ_CP006850.1"/>
</dbReference>
<name>W5TBS5_9NOCA</name>
<dbReference type="InterPro" id="IPR019710">
    <property type="entry name" value="DUF4226"/>
</dbReference>
<dbReference type="Gene3D" id="1.10.530.10">
    <property type="match status" value="1"/>
</dbReference>
<evidence type="ECO:0000313" key="3">
    <source>
        <dbReference type="EMBL" id="AHH16398.1"/>
    </source>
</evidence>
<feature type="domain" description="Transglycosylase SLT" evidence="2">
    <location>
        <begin position="299"/>
        <end position="379"/>
    </location>
</feature>
<evidence type="ECO:0000313" key="4">
    <source>
        <dbReference type="Proteomes" id="UP000019150"/>
    </source>
</evidence>
<gene>
    <name evidence="3" type="ORF">NONO_c15970</name>
</gene>
<dbReference type="KEGG" id="nno:NONO_c15970"/>
<dbReference type="HOGENOM" id="CLU_058224_0_0_11"/>
<dbReference type="Pfam" id="PF10774">
    <property type="entry name" value="DUF4226"/>
    <property type="match status" value="1"/>
</dbReference>
<protein>
    <submittedName>
        <fullName evidence="3">Transglycosylase SLT domain-containing protein</fullName>
    </submittedName>
</protein>
<proteinExistence type="predicted"/>
<dbReference type="STRING" id="1415166.NONO_c15970"/>
<dbReference type="EMBL" id="CP006850">
    <property type="protein sequence ID" value="AHH16398.1"/>
    <property type="molecule type" value="Genomic_DNA"/>
</dbReference>
<dbReference type="eggNOG" id="COG3953">
    <property type="taxonomic scope" value="Bacteria"/>
</dbReference>
<accession>W5TBS5</accession>